<dbReference type="SUPFAM" id="SSF56059">
    <property type="entry name" value="Glutathione synthetase ATP-binding domain-like"/>
    <property type="match status" value="1"/>
</dbReference>
<dbReference type="InterPro" id="IPR011761">
    <property type="entry name" value="ATP-grasp"/>
</dbReference>
<accession>A0A0D8BH23</accession>
<evidence type="ECO:0000313" key="10">
    <source>
        <dbReference type="Proteomes" id="UP000032545"/>
    </source>
</evidence>
<comment type="similarity">
    <text evidence="1 4">Belongs to the D-alanine--D-alanine ligase family.</text>
</comment>
<dbReference type="GO" id="GO:0008716">
    <property type="term" value="F:D-alanine-D-alanine ligase activity"/>
    <property type="evidence" value="ECO:0007669"/>
    <property type="project" value="UniProtKB-UniRule"/>
</dbReference>
<evidence type="ECO:0000256" key="7">
    <source>
        <dbReference type="PROSITE-ProRule" id="PRU00409"/>
    </source>
</evidence>
<dbReference type="PANTHER" id="PTHR23132">
    <property type="entry name" value="D-ALANINE--D-ALANINE LIGASE"/>
    <property type="match status" value="1"/>
</dbReference>
<dbReference type="Pfam" id="PF01820">
    <property type="entry name" value="Dala_Dala_lig_N"/>
    <property type="match status" value="1"/>
</dbReference>
<dbReference type="InterPro" id="IPR013815">
    <property type="entry name" value="ATP_grasp_subdomain_1"/>
</dbReference>
<organism evidence="9 10">
    <name type="scientific">Frankia torreyi</name>
    <dbReference type="NCBI Taxonomy" id="1856"/>
    <lineage>
        <taxon>Bacteria</taxon>
        <taxon>Bacillati</taxon>
        <taxon>Actinomycetota</taxon>
        <taxon>Actinomycetes</taxon>
        <taxon>Frankiales</taxon>
        <taxon>Frankiaceae</taxon>
        <taxon>Frankia</taxon>
    </lineage>
</organism>
<comment type="subcellular location">
    <subcellularLocation>
        <location evidence="4">Cytoplasm</location>
    </subcellularLocation>
</comment>
<evidence type="ECO:0000259" key="8">
    <source>
        <dbReference type="PROSITE" id="PS50975"/>
    </source>
</evidence>
<keyword evidence="2 4" id="KW-0436">Ligase</keyword>
<evidence type="ECO:0000313" key="9">
    <source>
        <dbReference type="EMBL" id="KJE23360.1"/>
    </source>
</evidence>
<dbReference type="AlphaFoldDB" id="A0A0D8BH23"/>
<evidence type="ECO:0000256" key="5">
    <source>
        <dbReference type="PIRSR" id="PIRSR039102-1"/>
    </source>
</evidence>
<comment type="pathway">
    <text evidence="4">Cell wall biogenesis; peptidoglycan biosynthesis.</text>
</comment>
<dbReference type="GO" id="GO:0046872">
    <property type="term" value="F:metal ion binding"/>
    <property type="evidence" value="ECO:0007669"/>
    <property type="project" value="UniProtKB-KW"/>
</dbReference>
<comment type="caution">
    <text evidence="9">The sequence shown here is derived from an EMBL/GenBank/DDBJ whole genome shotgun (WGS) entry which is preliminary data.</text>
</comment>
<keyword evidence="10" id="KW-1185">Reference proteome</keyword>
<dbReference type="Gene3D" id="3.40.50.20">
    <property type="match status" value="1"/>
</dbReference>
<dbReference type="NCBIfam" id="NF002378">
    <property type="entry name" value="PRK01372.1"/>
    <property type="match status" value="1"/>
</dbReference>
<keyword evidence="7" id="KW-0067">ATP-binding</keyword>
<dbReference type="SUPFAM" id="SSF52440">
    <property type="entry name" value="PreATP-grasp domain"/>
    <property type="match status" value="1"/>
</dbReference>
<dbReference type="InterPro" id="IPR005905">
    <property type="entry name" value="D_ala_D_ala"/>
</dbReference>
<dbReference type="GO" id="GO:0009252">
    <property type="term" value="P:peptidoglycan biosynthetic process"/>
    <property type="evidence" value="ECO:0007669"/>
    <property type="project" value="UniProtKB-UniRule"/>
</dbReference>
<comment type="cofactor">
    <cofactor evidence="6">
        <name>Mg(2+)</name>
        <dbReference type="ChEBI" id="CHEBI:18420"/>
    </cofactor>
    <cofactor evidence="6">
        <name>Mn(2+)</name>
        <dbReference type="ChEBI" id="CHEBI:29035"/>
    </cofactor>
    <text evidence="6">Binds 2 magnesium or manganese ions per subunit.</text>
</comment>
<feature type="domain" description="ATP-grasp" evidence="8">
    <location>
        <begin position="121"/>
        <end position="328"/>
    </location>
</feature>
<dbReference type="PROSITE" id="PS50975">
    <property type="entry name" value="ATP_GRASP"/>
    <property type="match status" value="1"/>
</dbReference>
<dbReference type="InterPro" id="IPR016185">
    <property type="entry name" value="PreATP-grasp_dom_sf"/>
</dbReference>
<dbReference type="Pfam" id="PF07478">
    <property type="entry name" value="Dala_Dala_lig_C"/>
    <property type="match status" value="1"/>
</dbReference>
<keyword evidence="4" id="KW-0133">Cell shape</keyword>
<evidence type="ECO:0000256" key="2">
    <source>
        <dbReference type="ARBA" id="ARBA00022598"/>
    </source>
</evidence>
<feature type="binding site" evidence="6">
    <location>
        <position position="297"/>
    </location>
    <ligand>
        <name>Mg(2+)</name>
        <dbReference type="ChEBI" id="CHEBI:18420"/>
        <label>2</label>
    </ligand>
</feature>
<feature type="active site" evidence="5">
    <location>
        <position position="171"/>
    </location>
</feature>
<dbReference type="UniPathway" id="UPA00219"/>
<feature type="active site" evidence="5">
    <location>
        <position position="306"/>
    </location>
</feature>
<feature type="binding site" evidence="6">
    <location>
        <position position="282"/>
    </location>
    <ligand>
        <name>Mg(2+)</name>
        <dbReference type="ChEBI" id="CHEBI:18420"/>
        <label>1</label>
    </ligand>
</feature>
<dbReference type="Gene3D" id="3.30.470.20">
    <property type="entry name" value="ATP-grasp fold, B domain"/>
    <property type="match status" value="1"/>
</dbReference>
<keyword evidence="7" id="KW-0547">Nucleotide-binding</keyword>
<dbReference type="InterPro" id="IPR011127">
    <property type="entry name" value="Dala_Dala_lig_N"/>
</dbReference>
<dbReference type="GO" id="GO:0005524">
    <property type="term" value="F:ATP binding"/>
    <property type="evidence" value="ECO:0007669"/>
    <property type="project" value="UniProtKB-UniRule"/>
</dbReference>
<dbReference type="Proteomes" id="UP000032545">
    <property type="component" value="Unassembled WGS sequence"/>
</dbReference>
<dbReference type="PIRSF" id="PIRSF039102">
    <property type="entry name" value="Ddl/VanB"/>
    <property type="match status" value="1"/>
</dbReference>
<dbReference type="GO" id="GO:0071555">
    <property type="term" value="P:cell wall organization"/>
    <property type="evidence" value="ECO:0007669"/>
    <property type="project" value="UniProtKB-KW"/>
</dbReference>
<dbReference type="EC" id="6.3.2.4" evidence="4"/>
<sequence>MTPSPTGPDVPDTAKDAMMTDLGRVLILAGGLSPEREVSLRSGGRLRDALTRIGVEADLADVDAATLPALAADPPDVVFPVLHGTSGEDGTIREVLDLYDLPYVGAAPPACRVAFDKATAKAAVGAAGVATPAAVTLPREAFHDLGAAALIERIVARLGLPVVVKPRAGGSAFGVSRVDDAGGLAEALMSCFGYHDSALIERAVAGIEITVGVVDTGDGPVALPAVEIEPAAGVYDYAARYTAGATAFFTPARLDDAVLRAAAATAVTAHRVLGLRDLSRTDMIVDAAGVAQFLEVNVAPGMTDTSTWPMGLHAAGLDFAVLCRDLAARARTRRDAAHAG</sequence>
<feature type="binding site" evidence="6">
    <location>
        <position position="295"/>
    </location>
    <ligand>
        <name>Mg(2+)</name>
        <dbReference type="ChEBI" id="CHEBI:18420"/>
        <label>1</label>
    </ligand>
</feature>
<feature type="active site" evidence="5">
    <location>
        <position position="35"/>
    </location>
</feature>
<proteinExistence type="inferred from homology"/>
<reference evidence="10" key="1">
    <citation type="submission" date="2015-02" db="EMBL/GenBank/DDBJ databases">
        <title>Draft Genome of Frankia sp. CpI1-S.</title>
        <authorList>
            <person name="Oshone R.T."/>
            <person name="Ngom M."/>
            <person name="Ghodhbane-Gtari F."/>
            <person name="Gtari M."/>
            <person name="Morris K."/>
            <person name="Thomas K."/>
            <person name="Sen A."/>
            <person name="Tisa L.S."/>
        </authorList>
    </citation>
    <scope>NUCLEOTIDE SEQUENCE [LARGE SCALE GENOMIC DNA]</scope>
    <source>
        <strain evidence="10">CpI1-S</strain>
    </source>
</reference>
<evidence type="ECO:0000256" key="4">
    <source>
        <dbReference type="HAMAP-Rule" id="MF_00047"/>
    </source>
</evidence>
<evidence type="ECO:0000256" key="6">
    <source>
        <dbReference type="PIRSR" id="PIRSR039102-3"/>
    </source>
</evidence>
<keyword evidence="3 4" id="KW-0961">Cell wall biogenesis/degradation</keyword>
<dbReference type="EMBL" id="JYFN01000014">
    <property type="protein sequence ID" value="KJE23360.1"/>
    <property type="molecule type" value="Genomic_DNA"/>
</dbReference>
<protein>
    <recommendedName>
        <fullName evidence="4">D-alanine--D-alanine ligase</fullName>
        <ecNumber evidence="4">6.3.2.4</ecNumber>
    </recommendedName>
    <alternativeName>
        <fullName evidence="4">D-Ala-D-Ala ligase</fullName>
    </alternativeName>
    <alternativeName>
        <fullName evidence="4">D-alanylalanine synthetase</fullName>
    </alternativeName>
</protein>
<dbReference type="HAMAP" id="MF_00047">
    <property type="entry name" value="Dala_Dala_lig"/>
    <property type="match status" value="1"/>
</dbReference>
<dbReference type="PANTHER" id="PTHR23132:SF23">
    <property type="entry name" value="D-ALANINE--D-ALANINE LIGASE B"/>
    <property type="match status" value="1"/>
</dbReference>
<evidence type="ECO:0000256" key="3">
    <source>
        <dbReference type="ARBA" id="ARBA00023316"/>
    </source>
</evidence>
<dbReference type="Gene3D" id="3.30.1490.20">
    <property type="entry name" value="ATP-grasp fold, A domain"/>
    <property type="match status" value="1"/>
</dbReference>
<dbReference type="InterPro" id="IPR011095">
    <property type="entry name" value="Dala_Dala_lig_C"/>
</dbReference>
<comment type="catalytic activity">
    <reaction evidence="4">
        <text>2 D-alanine + ATP = D-alanyl-D-alanine + ADP + phosphate + H(+)</text>
        <dbReference type="Rhea" id="RHEA:11224"/>
        <dbReference type="ChEBI" id="CHEBI:15378"/>
        <dbReference type="ChEBI" id="CHEBI:30616"/>
        <dbReference type="ChEBI" id="CHEBI:43474"/>
        <dbReference type="ChEBI" id="CHEBI:57416"/>
        <dbReference type="ChEBI" id="CHEBI:57822"/>
        <dbReference type="ChEBI" id="CHEBI:456216"/>
        <dbReference type="EC" id="6.3.2.4"/>
    </reaction>
</comment>
<gene>
    <name evidence="4" type="primary">ddl</name>
    <name evidence="9" type="ORF">FF36_02318</name>
</gene>
<keyword evidence="6" id="KW-0460">Magnesium</keyword>
<reference evidence="9 10" key="2">
    <citation type="journal article" date="2016" name="Genome Announc.">
        <title>Permanent Draft Genome Sequences for Two Variants of Frankia sp. Strain CpI1, the First Frankia Strain Isolated from Root Nodules of Comptonia peregrina.</title>
        <authorList>
            <person name="Oshone R."/>
            <person name="Hurst S.G.IV."/>
            <person name="Abebe-Akele F."/>
            <person name="Simpson S."/>
            <person name="Morris K."/>
            <person name="Thomas W.K."/>
            <person name="Tisa L.S."/>
        </authorList>
    </citation>
    <scope>NUCLEOTIDE SEQUENCE [LARGE SCALE GENOMIC DNA]</scope>
    <source>
        <strain evidence="10">CpI1-S</strain>
    </source>
</reference>
<comment type="function">
    <text evidence="4">Cell wall formation.</text>
</comment>
<dbReference type="GO" id="GO:0008360">
    <property type="term" value="P:regulation of cell shape"/>
    <property type="evidence" value="ECO:0007669"/>
    <property type="project" value="UniProtKB-KW"/>
</dbReference>
<name>A0A0D8BH23_9ACTN</name>
<dbReference type="PATRIC" id="fig|1502723.3.peg.1341"/>
<feature type="binding site" evidence="6">
    <location>
        <position position="295"/>
    </location>
    <ligand>
        <name>Mg(2+)</name>
        <dbReference type="ChEBI" id="CHEBI:18420"/>
        <label>2</label>
    </ligand>
</feature>
<keyword evidence="6" id="KW-0479">Metal-binding</keyword>
<dbReference type="GO" id="GO:0005737">
    <property type="term" value="C:cytoplasm"/>
    <property type="evidence" value="ECO:0007669"/>
    <property type="project" value="UniProtKB-SubCell"/>
</dbReference>
<evidence type="ECO:0000256" key="1">
    <source>
        <dbReference type="ARBA" id="ARBA00010871"/>
    </source>
</evidence>
<keyword evidence="4" id="KW-0963">Cytoplasm</keyword>
<keyword evidence="4" id="KW-0573">Peptidoglycan synthesis</keyword>
<keyword evidence="6" id="KW-0464">Manganese</keyword>